<evidence type="ECO:0000256" key="7">
    <source>
        <dbReference type="ARBA" id="ARBA00047899"/>
    </source>
</evidence>
<comment type="catalytic activity">
    <reaction evidence="7">
        <text>L-threonyl-[protein] + ATP = O-phospho-L-threonyl-[protein] + ADP + H(+)</text>
        <dbReference type="Rhea" id="RHEA:46608"/>
        <dbReference type="Rhea" id="RHEA-COMP:11060"/>
        <dbReference type="Rhea" id="RHEA-COMP:11605"/>
        <dbReference type="ChEBI" id="CHEBI:15378"/>
        <dbReference type="ChEBI" id="CHEBI:30013"/>
        <dbReference type="ChEBI" id="CHEBI:30616"/>
        <dbReference type="ChEBI" id="CHEBI:61977"/>
        <dbReference type="ChEBI" id="CHEBI:456216"/>
        <dbReference type="EC" id="2.7.11.1"/>
    </reaction>
</comment>
<comment type="caution">
    <text evidence="11">The sequence shown here is derived from an EMBL/GenBank/DDBJ whole genome shotgun (WGS) entry which is preliminary data.</text>
</comment>
<evidence type="ECO:0000256" key="3">
    <source>
        <dbReference type="ARBA" id="ARBA00022679"/>
    </source>
</evidence>
<dbReference type="InParanoid" id="J9D8R3"/>
<feature type="domain" description="Serine/threonine-protein kinase haspin C-terminal" evidence="10">
    <location>
        <begin position="2390"/>
        <end position="2464"/>
    </location>
</feature>
<reference evidence="11" key="2">
    <citation type="submission" date="2015-07" db="EMBL/GenBank/DDBJ databases">
        <title>MeaNS - Measles Nucleotide Surveillance Program.</title>
        <authorList>
            <person name="Tran T."/>
            <person name="Druce J."/>
        </authorList>
    </citation>
    <scope>NUCLEOTIDE SEQUENCE</scope>
    <source>
        <strain evidence="11">USNM 41457</strain>
    </source>
</reference>
<protein>
    <recommendedName>
        <fullName evidence="1">non-specific serine/threonine protein kinase</fullName>
        <ecNumber evidence="1">2.7.11.1</ecNumber>
    </recommendedName>
</protein>
<feature type="region of interest" description="Disordered" evidence="9">
    <location>
        <begin position="464"/>
        <end position="505"/>
    </location>
</feature>
<dbReference type="InterPro" id="IPR024604">
    <property type="entry name" value="GSG2_C"/>
</dbReference>
<dbReference type="GO" id="GO:0035556">
    <property type="term" value="P:intracellular signal transduction"/>
    <property type="evidence" value="ECO:0007669"/>
    <property type="project" value="TreeGrafter"/>
</dbReference>
<dbReference type="EMBL" id="AFBI03000023">
    <property type="protein sequence ID" value="EJW04141.1"/>
    <property type="molecule type" value="Genomic_DNA"/>
</dbReference>
<evidence type="ECO:0000256" key="6">
    <source>
        <dbReference type="ARBA" id="ARBA00022840"/>
    </source>
</evidence>
<dbReference type="PANTHER" id="PTHR24419:SF18">
    <property type="entry name" value="SERINE_THREONINE-PROTEIN KINASE HASPIN"/>
    <property type="match status" value="1"/>
</dbReference>
<dbReference type="GO" id="GO:0000278">
    <property type="term" value="P:mitotic cell cycle"/>
    <property type="evidence" value="ECO:0007669"/>
    <property type="project" value="TreeGrafter"/>
</dbReference>
<dbReference type="VEuPathDB" id="MicrosporidiaDB:EDEG_01577"/>
<keyword evidence="5 11" id="KW-0418">Kinase</keyword>
<evidence type="ECO:0000256" key="9">
    <source>
        <dbReference type="SAM" id="MobiDB-lite"/>
    </source>
</evidence>
<dbReference type="Gene3D" id="1.10.510.10">
    <property type="entry name" value="Transferase(Phosphotransferase) domain 1"/>
    <property type="match status" value="2"/>
</dbReference>
<dbReference type="HOGENOM" id="CLU_228778_0_0_1"/>
<feature type="compositionally biased region" description="Basic residues" evidence="9">
    <location>
        <begin position="1558"/>
        <end position="1568"/>
    </location>
</feature>
<dbReference type="STRING" id="1003232.J9D8R3"/>
<dbReference type="GO" id="GO:0005634">
    <property type="term" value="C:nucleus"/>
    <property type="evidence" value="ECO:0007669"/>
    <property type="project" value="TreeGrafter"/>
</dbReference>
<evidence type="ECO:0000256" key="8">
    <source>
        <dbReference type="ARBA" id="ARBA00048679"/>
    </source>
</evidence>
<gene>
    <name evidence="11" type="ORF">EDEG_01577</name>
</gene>
<name>J9D8R3_EDHAE</name>
<dbReference type="InterPro" id="IPR011009">
    <property type="entry name" value="Kinase-like_dom_sf"/>
</dbReference>
<evidence type="ECO:0000259" key="10">
    <source>
        <dbReference type="SMART" id="SM01331"/>
    </source>
</evidence>
<dbReference type="PANTHER" id="PTHR24419">
    <property type="entry name" value="INTERLEUKIN-1 RECEPTOR-ASSOCIATED KINASE"/>
    <property type="match status" value="1"/>
</dbReference>
<evidence type="ECO:0000256" key="1">
    <source>
        <dbReference type="ARBA" id="ARBA00012513"/>
    </source>
</evidence>
<dbReference type="GO" id="GO:0005524">
    <property type="term" value="F:ATP binding"/>
    <property type="evidence" value="ECO:0007669"/>
    <property type="project" value="UniProtKB-KW"/>
</dbReference>
<evidence type="ECO:0000256" key="2">
    <source>
        <dbReference type="ARBA" id="ARBA00022527"/>
    </source>
</evidence>
<comment type="catalytic activity">
    <reaction evidence="8">
        <text>L-seryl-[protein] + ATP = O-phospho-L-seryl-[protein] + ADP + H(+)</text>
        <dbReference type="Rhea" id="RHEA:17989"/>
        <dbReference type="Rhea" id="RHEA-COMP:9863"/>
        <dbReference type="Rhea" id="RHEA-COMP:11604"/>
        <dbReference type="ChEBI" id="CHEBI:15378"/>
        <dbReference type="ChEBI" id="CHEBI:29999"/>
        <dbReference type="ChEBI" id="CHEBI:30616"/>
        <dbReference type="ChEBI" id="CHEBI:83421"/>
        <dbReference type="ChEBI" id="CHEBI:456216"/>
        <dbReference type="EC" id="2.7.11.1"/>
    </reaction>
</comment>
<dbReference type="OrthoDB" id="5327538at2759"/>
<dbReference type="GO" id="GO:0005737">
    <property type="term" value="C:cytoplasm"/>
    <property type="evidence" value="ECO:0007669"/>
    <property type="project" value="TreeGrafter"/>
</dbReference>
<feature type="region of interest" description="Disordered" evidence="9">
    <location>
        <begin position="1533"/>
        <end position="1568"/>
    </location>
</feature>
<dbReference type="Proteomes" id="UP000003163">
    <property type="component" value="Unassembled WGS sequence"/>
</dbReference>
<keyword evidence="6" id="KW-0067">ATP-binding</keyword>
<evidence type="ECO:0000313" key="11">
    <source>
        <dbReference type="EMBL" id="EJW04141.1"/>
    </source>
</evidence>
<evidence type="ECO:0000313" key="12">
    <source>
        <dbReference type="Proteomes" id="UP000003163"/>
    </source>
</evidence>
<keyword evidence="12" id="KW-1185">Reference proteome</keyword>
<dbReference type="Gene3D" id="3.30.200.20">
    <property type="entry name" value="Phosphorylase Kinase, domain 1"/>
    <property type="match status" value="1"/>
</dbReference>
<feature type="region of interest" description="Disordered" evidence="9">
    <location>
        <begin position="1181"/>
        <end position="1205"/>
    </location>
</feature>
<accession>J9D8R3</accession>
<organism evidence="11 12">
    <name type="scientific">Edhazardia aedis (strain USNM 41457)</name>
    <name type="common">Microsporidian parasite</name>
    <dbReference type="NCBI Taxonomy" id="1003232"/>
    <lineage>
        <taxon>Eukaryota</taxon>
        <taxon>Fungi</taxon>
        <taxon>Fungi incertae sedis</taxon>
        <taxon>Microsporidia</taxon>
        <taxon>Edhazardia</taxon>
    </lineage>
</organism>
<dbReference type="SMART" id="SM01331">
    <property type="entry name" value="DUF3635"/>
    <property type="match status" value="1"/>
</dbReference>
<dbReference type="GO" id="GO:0072354">
    <property type="term" value="F:histone H3T3 kinase activity"/>
    <property type="evidence" value="ECO:0007669"/>
    <property type="project" value="TreeGrafter"/>
</dbReference>
<dbReference type="EC" id="2.7.11.1" evidence="1"/>
<reference evidence="11" key="1">
    <citation type="submission" date="2011-08" db="EMBL/GenBank/DDBJ databases">
        <authorList>
            <person name="Liu Z.J."/>
            <person name="Shi F.L."/>
            <person name="Lu J.Q."/>
            <person name="Li M."/>
            <person name="Wang Z.L."/>
        </authorList>
    </citation>
    <scope>NUCLEOTIDE SEQUENCE [LARGE SCALE GENOMIC DNA]</scope>
    <source>
        <strain evidence="11">USNM 41457</strain>
    </source>
</reference>
<feature type="compositionally biased region" description="Basic and acidic residues" evidence="9">
    <location>
        <begin position="1533"/>
        <end position="1552"/>
    </location>
</feature>
<keyword evidence="3" id="KW-0808">Transferase</keyword>
<feature type="compositionally biased region" description="Acidic residues" evidence="9">
    <location>
        <begin position="1189"/>
        <end position="1201"/>
    </location>
</feature>
<keyword evidence="4" id="KW-0547">Nucleotide-binding</keyword>
<keyword evidence="2" id="KW-0723">Serine/threonine-protein kinase</keyword>
<dbReference type="SUPFAM" id="SSF56112">
    <property type="entry name" value="Protein kinase-like (PK-like)"/>
    <property type="match status" value="1"/>
</dbReference>
<proteinExistence type="predicted"/>
<evidence type="ECO:0000256" key="4">
    <source>
        <dbReference type="ARBA" id="ARBA00022741"/>
    </source>
</evidence>
<evidence type="ECO:0000256" key="5">
    <source>
        <dbReference type="ARBA" id="ARBA00022777"/>
    </source>
</evidence>
<sequence>MKINTYSKKKRSTVENSFSENKKMFAVLKNLIKRKNDCEHCVVKESKDGMRVSNVSDDVSKLSKMVNDGVVSVFDSIREDGDKFDKSIIQKKTNKKKPKLQNDRSKEENHNVCANIQNKSLDEEKKQIDNLNLCAELNLSNLDLKRFDSLRNEENICSTELKNGGKSVKDEDLDINLQIAESSSRNTKIKSKSAKKYRKIVSKTVYDDFFVNCSTINEIYDEDNFSDSIVDYSVERLRKNSKNDKKMRKKKSVELVKFSRNFGKNFLKVDRIKVQCKSSKKKNAVFEAQQKNVEKTGKSDINCVLEEIDENTNESVKIKDVFDDKSITCEDINISKIENRKKNNEDVKVKDGDKSAACDDLSISEIANNEDMNLSDLSENKKSIMVNDNVKETARKYETTDESNIDTINCEGSLEMQETCELSQHCTTIYSENASTDFAHESNDNISLEQDFSANNLEDLHRENTVEEAKEGKSILQRDDEAKRDDSDSSSEKQDKAMKLEEKTSKQISSKEINDFYNSLYNSKTKIDVCEIIAIKKTSKSEEAKNYPSEAEHVASEITNETYNCDSLNFLGEKNEWEVTIDDLNTLADPNNNWITADDGKKEFKRQNETKYEYVEDRNNRGFNHKQRRKIPRNWKCLSKNGDANNYKNSDDKSFLHARKRFCGSGDKNTNVFYNAKHGRNFEYNDNECKFENHSDFGTFNADYHYNSSKTFSVNNSASNTSHSFSYKKDRGKSNFSNETKNVFLKNYREDKNIDNNVSYGMFEEKKGEFDKTQTLNCIDDGSGILNISQTNKSSKLESSDTILINKILDSLENTVANKQKSDNLKSTLNHETKIKIMNTRMFGSKEDIEIEKNAIIDVAKNRKDSGSLVLEELDKQNSLEVEKNISSEVLNNEKKVYAKCVESKNLDKNMVDNNVDSSIVQSNGYDKECNTSDSLDLQTMKEKNKKVHAVTKKTKNIDKNVDFKFVESKYINGEYVEIENTGDEQNKEKIENFAISKNKKTGNQTFETQESSINTYRRRNTSEQRNRLNIDYRNSVSERGYSDYTVALEEISRRMATNCINKVAMWNYLRRECDRYIVNNDIKEAITKNDKNGFTREGLFEMVKNLYNSEFKVPSSVYNLRDKYKNSSVVSDNNIFNADNSIEKTEKSSFFSMKKLEDNKKAANALNEVVNNKISPKTSFKKDSLSFSDDEEKSEYEESETIQSEEISLDETADDISFNDDSELPFWVNNPYLSQKIPKRYNLISDDQENETTYILSVNNILEGSEHENSFFDELFACNKNNLCFNDKNKELVFKKMLLNNSKVMELRNDIVCCLLRAAKFDHNFYFNDLYTSNISNTKNSNDHKNTYSNSNTRTNHNTNNIIDNISNANYNKMNLLNYQSSKGDYTTNKKNSNGHNNIHNNNLVKLTDMIELEDDNTIIANNGLDKKTFDDLSISFFRSDNIEKESILEDDCKKINNSQITTNISEKSKINDFLVDFQYETDLAKKKYIVEKKLSEKNSKNSSLLSENHSSLKRKINNVFIKPHLSTDITKENLQSDKVEKETAENEEKNQNTPIKQHKKRGRRRKYPIEIVEPQKVARNIEFNDDVHKFLLNDKSISKGRHRAFDLPDGLSSLSPNIFDMYYVYPVKGSVCKFRFVKKKNKTSLHNDFPDKSITDSCYYNDSAILSHQNTSIASNSHAKINLNNLYNNNDKFNLINISNMSTISNNINVMAENNLISNQIDSNIATNEEMKKILELRRILQADLITENIKKINEATFSDVFYSEKHETVIKVVHLNDVDTDLFIKECLINRILTKEHGIIETLDTYKYFGRLPKEYFRAWETYKNIHGEHALNHRPENTKQMYGFLLMKDGGKDLEKFIFRDLFEILCFILEIIKIIYNLEKKYKFEHRDLHWGNILISRKTESKIFDHKNTLDFISSNQKLSDDIQLIMSTSNNEHNNIDLHAINGLNASDYRDNSKIKQFSVTLPIKTNDYNNMSLFNDISRNQQSNSIGLSNNKTYYLNDSEIALNSAFLKDKNIAFKRLFKELKKSIIYAATKNNKGKLKILDQSSSAFIPDDLDNIKSTDSTSKKILQSMSSVNNTNIDTNTNTTNNNSINNNTSTNFNSIDNSINTINNNNTNTNNFNSINNNTTDNTINNNFNSTDNTINNNTINNNTINNIGKLHNKIVDKNLRLNEKTSKINISTNNIGDINILSYSTDNINNTNQKFASSISLPTFNQSKNQYDNQHEINNNTDLNDNINIKTYTLSKKLHKNFSKSQDSFLTKDNKSAIFDKIANSLDSILNIASINQINDDKIYHQKSSYKKIQYPESFFSKKRKISNDNSSSKSNLKIHQENNIIKKEIKTCRLPFIYDKNKKYNPLNIRIIDFTLSRLEFQNKIIYSDLNNKEWLFEGDDSIDIQYTVYKKMKTDDWSKFNPKSNFLWLKYLVNKIEEKCGKNSVCNMFYKIFEKTNNIDQVYNYIYKNE</sequence>